<dbReference type="Gene3D" id="2.60.120.260">
    <property type="entry name" value="Galactose-binding domain-like"/>
    <property type="match status" value="1"/>
</dbReference>
<organism evidence="5 6">
    <name type="scientific">Thermomonospora curvata (strain ATCC 19995 / DSM 43183 / JCM 3096 / KCTC 9072 / NBRC 15933 / NCIMB 10081 / Henssen B9)</name>
    <dbReference type="NCBI Taxonomy" id="471852"/>
    <lineage>
        <taxon>Bacteria</taxon>
        <taxon>Bacillati</taxon>
        <taxon>Actinomycetota</taxon>
        <taxon>Actinomycetes</taxon>
        <taxon>Streptosporangiales</taxon>
        <taxon>Thermomonosporaceae</taxon>
        <taxon>Thermomonospora</taxon>
    </lineage>
</organism>
<sequence length="497" mass="54121">MSLLGTGTVLGALMVGAPAPASAAEGYSYREVTIPGAGGVKLDGNVFVPKGKGPHPAIVFISSWSLEDHEYIAQAVKFAERGYIVLSYTARGFFNSGGGIDVAGPLDIADGSKAIDWLIANTPVDRRRIGFGGISYGSGISLMLASKDPRVSAVVAMDTWGDMVESLYAGQTRHSQIYYLLFASGRLTGRYSPQTARVMADYEANRNIPQVIRWGKERSPRTYLQGINKRKVPVYILNAYGESLFPPNQLLDYFGRLKGPKRLRLGIGDHASTNLTGVLGLPNAGWRDAHRWFDRHLRGVRNGIDKEPSLHSEVAWSRKVERARSWESYRRAPVTTALAKRSFRAGQDTVANGGIALLSGGGQTFGVPITAPTKRISRRDAAVWTLPARKKTVRLRGIPRLQASVTPSGKSVTLIAYLYDVDAKGTGRLITHNATTLRSSKPGRTHRLSLPLQATAYDVPRGHRIMLVVDTKDPLYWDATVPGMVKMTNARLTLPAG</sequence>
<feature type="chain" id="PRO_5003020502" evidence="3">
    <location>
        <begin position="24"/>
        <end position="497"/>
    </location>
</feature>
<comment type="similarity">
    <text evidence="1">Belongs to the AB hydrolase superfamily.</text>
</comment>
<dbReference type="GO" id="GO:0008239">
    <property type="term" value="F:dipeptidyl-peptidase activity"/>
    <property type="evidence" value="ECO:0007669"/>
    <property type="project" value="InterPro"/>
</dbReference>
<dbReference type="HOGENOM" id="CLU_022401_1_0_11"/>
<dbReference type="AlphaFoldDB" id="D1A4W3"/>
<dbReference type="OrthoDB" id="3276960at2"/>
<dbReference type="InterPro" id="IPR000383">
    <property type="entry name" value="Xaa-Pro-like_dom"/>
</dbReference>
<dbReference type="EMBL" id="CP001738">
    <property type="protein sequence ID" value="ACY98132.1"/>
    <property type="molecule type" value="Genomic_DNA"/>
</dbReference>
<dbReference type="SUPFAM" id="SSF53474">
    <property type="entry name" value="alpha/beta-Hydrolases"/>
    <property type="match status" value="1"/>
</dbReference>
<dbReference type="Pfam" id="PF02129">
    <property type="entry name" value="Peptidase_S15"/>
    <property type="match status" value="1"/>
</dbReference>
<accession>D1A4W3</accession>
<dbReference type="PANTHER" id="PTHR22946">
    <property type="entry name" value="DIENELACTONE HYDROLASE DOMAIN-CONTAINING PROTEIN-RELATED"/>
    <property type="match status" value="1"/>
</dbReference>
<keyword evidence="6" id="KW-1185">Reference proteome</keyword>
<dbReference type="Gene3D" id="3.40.50.1820">
    <property type="entry name" value="alpha/beta hydrolase"/>
    <property type="match status" value="1"/>
</dbReference>
<proteinExistence type="inferred from homology"/>
<evidence type="ECO:0000313" key="6">
    <source>
        <dbReference type="Proteomes" id="UP000001918"/>
    </source>
</evidence>
<dbReference type="InterPro" id="IPR029058">
    <property type="entry name" value="AB_hydrolase_fold"/>
</dbReference>
<dbReference type="Pfam" id="PF08530">
    <property type="entry name" value="PepX_C"/>
    <property type="match status" value="1"/>
</dbReference>
<keyword evidence="2" id="KW-0378">Hydrolase</keyword>
<dbReference type="GO" id="GO:0052689">
    <property type="term" value="F:carboxylic ester hydrolase activity"/>
    <property type="evidence" value="ECO:0007669"/>
    <property type="project" value="UniProtKB-ARBA"/>
</dbReference>
<dbReference type="InterPro" id="IPR008979">
    <property type="entry name" value="Galactose-bd-like_sf"/>
</dbReference>
<reference evidence="5 6" key="1">
    <citation type="journal article" date="2011" name="Stand. Genomic Sci.">
        <title>Complete genome sequence of Thermomonospora curvata type strain (B9).</title>
        <authorList>
            <person name="Chertkov O."/>
            <person name="Sikorski J."/>
            <person name="Nolan M."/>
            <person name="Lapidus A."/>
            <person name="Lucas S."/>
            <person name="Del Rio T.G."/>
            <person name="Tice H."/>
            <person name="Cheng J.F."/>
            <person name="Goodwin L."/>
            <person name="Pitluck S."/>
            <person name="Liolios K."/>
            <person name="Ivanova N."/>
            <person name="Mavromatis K."/>
            <person name="Mikhailova N."/>
            <person name="Ovchinnikova G."/>
            <person name="Pati A."/>
            <person name="Chen A."/>
            <person name="Palaniappan K."/>
            <person name="Djao O.D."/>
            <person name="Land M."/>
            <person name="Hauser L."/>
            <person name="Chang Y.J."/>
            <person name="Jeffries C.D."/>
            <person name="Brettin T."/>
            <person name="Han C."/>
            <person name="Detter J.C."/>
            <person name="Rohde M."/>
            <person name="Goker M."/>
            <person name="Woyke T."/>
            <person name="Bristow J."/>
            <person name="Eisen J.A."/>
            <person name="Markowitz V."/>
            <person name="Hugenholtz P."/>
            <person name="Klenk H.P."/>
            <person name="Kyrpides N.C."/>
        </authorList>
    </citation>
    <scope>NUCLEOTIDE SEQUENCE [LARGE SCALE GENOMIC DNA]</scope>
    <source>
        <strain evidence="6">ATCC 19995 / DSM 43183 / JCM 3096 / KCTC 9072 / NBRC 15933 / NCIMB 10081 / Henssen B9</strain>
    </source>
</reference>
<feature type="signal peptide" evidence="3">
    <location>
        <begin position="1"/>
        <end position="23"/>
    </location>
</feature>
<gene>
    <name evidence="5" type="ordered locus">Tcur_2573</name>
</gene>
<protein>
    <submittedName>
        <fullName evidence="5">Peptidase S15</fullName>
    </submittedName>
</protein>
<dbReference type="InterPro" id="IPR050261">
    <property type="entry name" value="FrsA_esterase"/>
</dbReference>
<dbReference type="Proteomes" id="UP000001918">
    <property type="component" value="Chromosome"/>
</dbReference>
<dbReference type="STRING" id="471852.Tcur_2573"/>
<dbReference type="SMART" id="SM00939">
    <property type="entry name" value="PepX_C"/>
    <property type="match status" value="1"/>
</dbReference>
<dbReference type="PANTHER" id="PTHR22946:SF9">
    <property type="entry name" value="POLYKETIDE TRANSFERASE AF380"/>
    <property type="match status" value="1"/>
</dbReference>
<dbReference type="RefSeq" id="WP_012852916.1">
    <property type="nucleotide sequence ID" value="NC_013510.1"/>
</dbReference>
<evidence type="ECO:0000259" key="4">
    <source>
        <dbReference type="SMART" id="SM00939"/>
    </source>
</evidence>
<dbReference type="KEGG" id="tcu:Tcur_2573"/>
<dbReference type="InterPro" id="IPR013736">
    <property type="entry name" value="Xaa-Pro_dipept_C"/>
</dbReference>
<evidence type="ECO:0000256" key="2">
    <source>
        <dbReference type="ARBA" id="ARBA00022801"/>
    </source>
</evidence>
<dbReference type="eggNOG" id="COG2936">
    <property type="taxonomic scope" value="Bacteria"/>
</dbReference>
<evidence type="ECO:0000256" key="1">
    <source>
        <dbReference type="ARBA" id="ARBA00008645"/>
    </source>
</evidence>
<keyword evidence="3" id="KW-0732">Signal</keyword>
<evidence type="ECO:0000256" key="3">
    <source>
        <dbReference type="SAM" id="SignalP"/>
    </source>
</evidence>
<name>D1A4W3_THECD</name>
<evidence type="ECO:0000313" key="5">
    <source>
        <dbReference type="EMBL" id="ACY98132.1"/>
    </source>
</evidence>
<dbReference type="SUPFAM" id="SSF49785">
    <property type="entry name" value="Galactose-binding domain-like"/>
    <property type="match status" value="1"/>
</dbReference>
<feature type="domain" description="Xaa-Pro dipeptidyl-peptidase C-terminal" evidence="4">
    <location>
        <begin position="290"/>
        <end position="493"/>
    </location>
</feature>